<evidence type="ECO:0000313" key="2">
    <source>
        <dbReference type="Proteomes" id="UP000027135"/>
    </source>
</evidence>
<dbReference type="AlphaFoldDB" id="A0A067QRW0"/>
<dbReference type="Proteomes" id="UP000027135">
    <property type="component" value="Unassembled WGS sequence"/>
</dbReference>
<accession>A0A067QRW0</accession>
<proteinExistence type="predicted"/>
<keyword evidence="2" id="KW-1185">Reference proteome</keyword>
<evidence type="ECO:0000313" key="1">
    <source>
        <dbReference type="EMBL" id="KDQ71615.1"/>
    </source>
</evidence>
<protein>
    <submittedName>
        <fullName evidence="1">Uncharacterized protein</fullName>
    </submittedName>
</protein>
<reference evidence="1 2" key="1">
    <citation type="journal article" date="2014" name="Nat. Commun.">
        <title>Molecular traces of alternative social organization in a termite genome.</title>
        <authorList>
            <person name="Terrapon N."/>
            <person name="Li C."/>
            <person name="Robertson H.M."/>
            <person name="Ji L."/>
            <person name="Meng X."/>
            <person name="Booth W."/>
            <person name="Chen Z."/>
            <person name="Childers C.P."/>
            <person name="Glastad K.M."/>
            <person name="Gokhale K."/>
            <person name="Gowin J."/>
            <person name="Gronenberg W."/>
            <person name="Hermansen R.A."/>
            <person name="Hu H."/>
            <person name="Hunt B.G."/>
            <person name="Huylmans A.K."/>
            <person name="Khalil S.M."/>
            <person name="Mitchell R.D."/>
            <person name="Munoz-Torres M.C."/>
            <person name="Mustard J.A."/>
            <person name="Pan H."/>
            <person name="Reese J.T."/>
            <person name="Scharf M.E."/>
            <person name="Sun F."/>
            <person name="Vogel H."/>
            <person name="Xiao J."/>
            <person name="Yang W."/>
            <person name="Yang Z."/>
            <person name="Yang Z."/>
            <person name="Zhou J."/>
            <person name="Zhu J."/>
            <person name="Brent C.S."/>
            <person name="Elsik C.G."/>
            <person name="Goodisman M.A."/>
            <person name="Liberles D.A."/>
            <person name="Roe R.M."/>
            <person name="Vargo E.L."/>
            <person name="Vilcinskas A."/>
            <person name="Wang J."/>
            <person name="Bornberg-Bauer E."/>
            <person name="Korb J."/>
            <person name="Zhang G."/>
            <person name="Liebig J."/>
        </authorList>
    </citation>
    <scope>NUCLEOTIDE SEQUENCE [LARGE SCALE GENOMIC DNA]</scope>
    <source>
        <tissue evidence="1">Whole organism</tissue>
    </source>
</reference>
<organism evidence="1 2">
    <name type="scientific">Zootermopsis nevadensis</name>
    <name type="common">Dampwood termite</name>
    <dbReference type="NCBI Taxonomy" id="136037"/>
    <lineage>
        <taxon>Eukaryota</taxon>
        <taxon>Metazoa</taxon>
        <taxon>Ecdysozoa</taxon>
        <taxon>Arthropoda</taxon>
        <taxon>Hexapoda</taxon>
        <taxon>Insecta</taxon>
        <taxon>Pterygota</taxon>
        <taxon>Neoptera</taxon>
        <taxon>Polyneoptera</taxon>
        <taxon>Dictyoptera</taxon>
        <taxon>Blattodea</taxon>
        <taxon>Blattoidea</taxon>
        <taxon>Termitoidae</taxon>
        <taxon>Termopsidae</taxon>
        <taxon>Zootermopsis</taxon>
    </lineage>
</organism>
<gene>
    <name evidence="1" type="ORF">L798_07426</name>
</gene>
<sequence length="103" mass="11973">MMLRAINIFIRTCHELWLRDENVVPEVMIEDLTYRCEMYGTIFNPRYVLLAFPIEAASLLPVTKTWVKSAVTIVIITGLDCPDQQFTQGIRLERLHSLDYAQI</sequence>
<dbReference type="EMBL" id="KK853799">
    <property type="protein sequence ID" value="KDQ71615.1"/>
    <property type="molecule type" value="Genomic_DNA"/>
</dbReference>
<dbReference type="InParanoid" id="A0A067QRW0"/>
<name>A0A067QRW0_ZOONE</name>